<dbReference type="PANTHER" id="PTHR43649:SF12">
    <property type="entry name" value="DIACETYLCHITOBIOSE BINDING PROTEIN DASA"/>
    <property type="match status" value="1"/>
</dbReference>
<comment type="caution">
    <text evidence="2">The sequence shown here is derived from an EMBL/GenBank/DDBJ whole genome shotgun (WGS) entry which is preliminary data.</text>
</comment>
<feature type="chain" id="PRO_5038734592" evidence="1">
    <location>
        <begin position="20"/>
        <end position="446"/>
    </location>
</feature>
<dbReference type="PROSITE" id="PS51257">
    <property type="entry name" value="PROKAR_LIPOPROTEIN"/>
    <property type="match status" value="1"/>
</dbReference>
<dbReference type="Pfam" id="PF01547">
    <property type="entry name" value="SBP_bac_1"/>
    <property type="match status" value="1"/>
</dbReference>
<dbReference type="RefSeq" id="WP_127606646.1">
    <property type="nucleotide sequence ID" value="NZ_JARTHJ010000006.1"/>
</dbReference>
<evidence type="ECO:0000313" key="3">
    <source>
        <dbReference type="Proteomes" id="UP000450917"/>
    </source>
</evidence>
<dbReference type="CDD" id="cd13585">
    <property type="entry name" value="PBP2_TMBP_like"/>
    <property type="match status" value="1"/>
</dbReference>
<gene>
    <name evidence="2" type="ORF">GNP93_15000</name>
</gene>
<protein>
    <submittedName>
        <fullName evidence="2">Extracellular solute-binding protein</fullName>
    </submittedName>
</protein>
<dbReference type="EMBL" id="WNZX01000012">
    <property type="protein sequence ID" value="MUG71977.1"/>
    <property type="molecule type" value="Genomic_DNA"/>
</dbReference>
<dbReference type="PANTHER" id="PTHR43649">
    <property type="entry name" value="ARABINOSE-BINDING PROTEIN-RELATED"/>
    <property type="match status" value="1"/>
</dbReference>
<keyword evidence="1" id="KW-0732">Signal</keyword>
<name>A0A7X3CT32_9BACL</name>
<evidence type="ECO:0000313" key="2">
    <source>
        <dbReference type="EMBL" id="MUG71977.1"/>
    </source>
</evidence>
<reference evidence="2 3" key="1">
    <citation type="submission" date="2019-11" db="EMBL/GenBank/DDBJ databases">
        <title>Draft genome sequences of five Paenibacillus species of dairy origin.</title>
        <authorList>
            <person name="Olajide A.M."/>
            <person name="Chen S."/>
            <person name="Lapointe G."/>
        </authorList>
    </citation>
    <scope>NUCLEOTIDE SEQUENCE [LARGE SCALE GENOMIC DNA]</scope>
    <source>
        <strain evidence="2 3">2CS3</strain>
    </source>
</reference>
<organism evidence="2 3">
    <name type="scientific">Paenibacillus validus</name>
    <dbReference type="NCBI Taxonomy" id="44253"/>
    <lineage>
        <taxon>Bacteria</taxon>
        <taxon>Bacillati</taxon>
        <taxon>Bacillota</taxon>
        <taxon>Bacilli</taxon>
        <taxon>Bacillales</taxon>
        <taxon>Paenibacillaceae</taxon>
        <taxon>Paenibacillus</taxon>
    </lineage>
</organism>
<dbReference type="Gene3D" id="3.40.190.10">
    <property type="entry name" value="Periplasmic binding protein-like II"/>
    <property type="match status" value="2"/>
</dbReference>
<dbReference type="InterPro" id="IPR050490">
    <property type="entry name" value="Bact_solute-bd_prot1"/>
</dbReference>
<proteinExistence type="predicted"/>
<evidence type="ECO:0000256" key="1">
    <source>
        <dbReference type="SAM" id="SignalP"/>
    </source>
</evidence>
<dbReference type="AlphaFoldDB" id="A0A7X3CT32"/>
<sequence length="446" mass="49171">MKAKKLLISALFVSLGLTGCSPQPETASSGHNSAKETVVNLQMWEGPEGEAMRPVVDAWNKTKTKETGIKINLSLLGRNGYADKLTSQLLSKNDTIDIVYPMSWFVPQYAQGGFLEPLDSYIAEDSNFAIQDFITAGLDTGKYKGKQYGIPVDMSEPVLFYRKDLLPVPPQTWDEALEAARKFSKSTNSDSPTQFGTTLYAAAGFAEPMHMWEELFWAYGGELFDKEGAPSINNEAGQKATQYGVELVKNKWVPADYTNYEYPQTLGAFQAGKVAFIQQWNAAWADLSNKNKSPLVADKVGYAPIPGVKQQDGSIKRSYHVHSITLAINASSKKKSEAFQVIAYLSGKEGGLEYTLRGGSTPRQSIFKSDKVKEVYGDYYSFLANEVDKHGKSEPPILPMTYISSNIMNKALNAAWSGAITVDEALSSAEKDMKTQLEKTKQGEMK</sequence>
<keyword evidence="3" id="KW-1185">Reference proteome</keyword>
<dbReference type="InterPro" id="IPR006059">
    <property type="entry name" value="SBP"/>
</dbReference>
<dbReference type="SUPFAM" id="SSF53850">
    <property type="entry name" value="Periplasmic binding protein-like II"/>
    <property type="match status" value="1"/>
</dbReference>
<feature type="signal peptide" evidence="1">
    <location>
        <begin position="1"/>
        <end position="19"/>
    </location>
</feature>
<accession>A0A7X3CT32</accession>
<dbReference type="Proteomes" id="UP000450917">
    <property type="component" value="Unassembled WGS sequence"/>
</dbReference>